<dbReference type="Proteomes" id="UP000805193">
    <property type="component" value="Unassembled WGS sequence"/>
</dbReference>
<evidence type="ECO:0000313" key="1">
    <source>
        <dbReference type="EMBL" id="KAG0432780.1"/>
    </source>
</evidence>
<proteinExistence type="predicted"/>
<reference evidence="1 2" key="1">
    <citation type="journal article" date="2020" name="Cell">
        <title>Large-Scale Comparative Analyses of Tick Genomes Elucidate Their Genetic Diversity and Vector Capacities.</title>
        <authorList>
            <consortium name="Tick Genome and Microbiome Consortium (TIGMIC)"/>
            <person name="Jia N."/>
            <person name="Wang J."/>
            <person name="Shi W."/>
            <person name="Du L."/>
            <person name="Sun Y."/>
            <person name="Zhan W."/>
            <person name="Jiang J.F."/>
            <person name="Wang Q."/>
            <person name="Zhang B."/>
            <person name="Ji P."/>
            <person name="Bell-Sakyi L."/>
            <person name="Cui X.M."/>
            <person name="Yuan T.T."/>
            <person name="Jiang B.G."/>
            <person name="Yang W.F."/>
            <person name="Lam T.T."/>
            <person name="Chang Q.C."/>
            <person name="Ding S.J."/>
            <person name="Wang X.J."/>
            <person name="Zhu J.G."/>
            <person name="Ruan X.D."/>
            <person name="Zhao L."/>
            <person name="Wei J.T."/>
            <person name="Ye R.Z."/>
            <person name="Que T.C."/>
            <person name="Du C.H."/>
            <person name="Zhou Y.H."/>
            <person name="Cheng J.X."/>
            <person name="Dai P.F."/>
            <person name="Guo W.B."/>
            <person name="Han X.H."/>
            <person name="Huang E.J."/>
            <person name="Li L.F."/>
            <person name="Wei W."/>
            <person name="Gao Y.C."/>
            <person name="Liu J.Z."/>
            <person name="Shao H.Z."/>
            <person name="Wang X."/>
            <person name="Wang C.C."/>
            <person name="Yang T.C."/>
            <person name="Huo Q.B."/>
            <person name="Li W."/>
            <person name="Chen H.Y."/>
            <person name="Chen S.E."/>
            <person name="Zhou L.G."/>
            <person name="Ni X.B."/>
            <person name="Tian J.H."/>
            <person name="Sheng Y."/>
            <person name="Liu T."/>
            <person name="Pan Y.S."/>
            <person name="Xia L.Y."/>
            <person name="Li J."/>
            <person name="Zhao F."/>
            <person name="Cao W.C."/>
        </authorList>
    </citation>
    <scope>NUCLEOTIDE SEQUENCE [LARGE SCALE GENOMIC DNA]</scope>
    <source>
        <strain evidence="1">Iper-2018</strain>
    </source>
</reference>
<feature type="non-terminal residue" evidence="1">
    <location>
        <position position="99"/>
    </location>
</feature>
<keyword evidence="2" id="KW-1185">Reference proteome</keyword>
<comment type="caution">
    <text evidence="1">The sequence shown here is derived from an EMBL/GenBank/DDBJ whole genome shotgun (WGS) entry which is preliminary data.</text>
</comment>
<protein>
    <submittedName>
        <fullName evidence="1">Uncharacterized protein</fullName>
    </submittedName>
</protein>
<gene>
    <name evidence="1" type="ORF">HPB47_020514</name>
</gene>
<accession>A0AC60QG45</accession>
<organism evidence="1 2">
    <name type="scientific">Ixodes persulcatus</name>
    <name type="common">Taiga tick</name>
    <dbReference type="NCBI Taxonomy" id="34615"/>
    <lineage>
        <taxon>Eukaryota</taxon>
        <taxon>Metazoa</taxon>
        <taxon>Ecdysozoa</taxon>
        <taxon>Arthropoda</taxon>
        <taxon>Chelicerata</taxon>
        <taxon>Arachnida</taxon>
        <taxon>Acari</taxon>
        <taxon>Parasitiformes</taxon>
        <taxon>Ixodida</taxon>
        <taxon>Ixodoidea</taxon>
        <taxon>Ixodidae</taxon>
        <taxon>Ixodinae</taxon>
        <taxon>Ixodes</taxon>
    </lineage>
</organism>
<dbReference type="EMBL" id="JABSTQ010009117">
    <property type="protein sequence ID" value="KAG0432780.1"/>
    <property type="molecule type" value="Genomic_DNA"/>
</dbReference>
<name>A0AC60QG45_IXOPE</name>
<evidence type="ECO:0000313" key="2">
    <source>
        <dbReference type="Proteomes" id="UP000805193"/>
    </source>
</evidence>
<sequence>MRTRFPGQNEQKEYVLATTCDPRFKSLLCAQTFHETRLLELARTELHSCPGAASSDCTRPSSYTSPKERISSILDSIEKLATSSESRHFSQTANIEEYQ</sequence>